<dbReference type="InterPro" id="IPR015867">
    <property type="entry name" value="N-reg_PII/ATP_PRibTrfase_C"/>
</dbReference>
<accession>Q1EI00</accession>
<dbReference type="SUPFAM" id="SSF54913">
    <property type="entry name" value="GlnB-like"/>
    <property type="match status" value="1"/>
</dbReference>
<reference evidence="1" key="1">
    <citation type="submission" date="2006-06" db="EMBL/GenBank/DDBJ databases">
        <title>Construction and analysis of a metagenomic library from a deep-sea sediment of east Pacific nodule Province.</title>
        <authorList>
            <person name="Xu M."/>
            <person name="Xiao X."/>
            <person name="Wang F."/>
        </authorList>
    </citation>
    <scope>NUCLEOTIDE SEQUENCE</scope>
</reference>
<dbReference type="EMBL" id="AM270418">
    <property type="protein sequence ID" value="CAK32539.1"/>
    <property type="molecule type" value="Genomic_DNA"/>
</dbReference>
<dbReference type="InterPro" id="IPR011322">
    <property type="entry name" value="N-reg_PII-like_a/b"/>
</dbReference>
<dbReference type="InterPro" id="IPR002187">
    <property type="entry name" value="N-reg_PII"/>
</dbReference>
<sequence length="116" mass="12372">MKLKLIMAMVNNEKSQAVIDAARQGGATGATVITSVRGEGLKPEKTFLGLDLSAARDVLLFLVAEPLARDILETIAKAGRFDEEPGSGIAFQVAIEDAVGLKTQLPTLLHEIEEEV</sequence>
<dbReference type="SMART" id="SM00938">
    <property type="entry name" value="P-II"/>
    <property type="match status" value="1"/>
</dbReference>
<dbReference type="GO" id="GO:0030234">
    <property type="term" value="F:enzyme regulator activity"/>
    <property type="evidence" value="ECO:0007669"/>
    <property type="project" value="InterPro"/>
</dbReference>
<dbReference type="Gene3D" id="3.30.70.120">
    <property type="match status" value="1"/>
</dbReference>
<dbReference type="Pfam" id="PF00543">
    <property type="entry name" value="P-II"/>
    <property type="match status" value="1"/>
</dbReference>
<organism evidence="1">
    <name type="scientific">uncultured organism</name>
    <dbReference type="NCBI Taxonomy" id="155900"/>
    <lineage>
        <taxon>unclassified sequences</taxon>
        <taxon>environmental samples</taxon>
    </lineage>
</organism>
<dbReference type="PROSITE" id="PS51343">
    <property type="entry name" value="PII_GLNB_DOM"/>
    <property type="match status" value="1"/>
</dbReference>
<evidence type="ECO:0000313" key="1">
    <source>
        <dbReference type="EMBL" id="CAK32539.1"/>
    </source>
</evidence>
<protein>
    <submittedName>
        <fullName evidence="1">Putative nitrogen regulatory protein P-II</fullName>
    </submittedName>
</protein>
<gene>
    <name evidence="1" type="ORF">10D02-5</name>
</gene>
<name>Q1EI00_9ZZZZ</name>
<proteinExistence type="predicted"/>
<dbReference type="AlphaFoldDB" id="Q1EI00"/>